<name>A0A6P8XZY4_THRPL</name>
<dbReference type="RefSeq" id="XP_034232743.1">
    <property type="nucleotide sequence ID" value="XM_034376852.1"/>
</dbReference>
<organism evidence="6">
    <name type="scientific">Thrips palmi</name>
    <name type="common">Melon thrips</name>
    <dbReference type="NCBI Taxonomy" id="161013"/>
    <lineage>
        <taxon>Eukaryota</taxon>
        <taxon>Metazoa</taxon>
        <taxon>Ecdysozoa</taxon>
        <taxon>Arthropoda</taxon>
        <taxon>Hexapoda</taxon>
        <taxon>Insecta</taxon>
        <taxon>Pterygota</taxon>
        <taxon>Neoptera</taxon>
        <taxon>Paraneoptera</taxon>
        <taxon>Thysanoptera</taxon>
        <taxon>Terebrantia</taxon>
        <taxon>Thripoidea</taxon>
        <taxon>Thripidae</taxon>
        <taxon>Thrips</taxon>
    </lineage>
</organism>
<dbReference type="GO" id="GO:0005615">
    <property type="term" value="C:extracellular space"/>
    <property type="evidence" value="ECO:0007669"/>
    <property type="project" value="TreeGrafter"/>
</dbReference>
<dbReference type="InterPro" id="IPR038606">
    <property type="entry name" value="To_sf"/>
</dbReference>
<sequence length="248" mass="27521">MRALVLLVLAVVAAVAAAPKNLPSTWKKCDRKDPLFNACLREAIHVAIRELSDKGAKELGVFPIDPLRLTRVDIAQGTGPVSIDLHFTDLDIYGLKSTELDSVVGDLDKIHYHAFAHIPQGITLKGQYKIDGKVLVLPIKGEGPCELHLENATALVDILGVPVKKDGVTHGNITDFMFTFNTTRLRIRLDNLFNGNQDLSNNMNVFLNENWMDILNELKPAIQDAFGAAFKEITSRIYSRVPYDKLYA</sequence>
<evidence type="ECO:0000313" key="6">
    <source>
        <dbReference type="RefSeq" id="XP_034232743.1"/>
    </source>
</evidence>
<reference evidence="6" key="1">
    <citation type="submission" date="2025-08" db="UniProtKB">
        <authorList>
            <consortium name="RefSeq"/>
        </authorList>
    </citation>
    <scope>IDENTIFICATION</scope>
    <source>
        <tissue evidence="6">Total insect</tissue>
    </source>
</reference>
<dbReference type="Pfam" id="PF06585">
    <property type="entry name" value="JHBP"/>
    <property type="match status" value="1"/>
</dbReference>
<dbReference type="Proteomes" id="UP000515158">
    <property type="component" value="Unplaced"/>
</dbReference>
<evidence type="ECO:0000313" key="5">
    <source>
        <dbReference type="Proteomes" id="UP000515158"/>
    </source>
</evidence>
<dbReference type="Gene3D" id="3.15.10.30">
    <property type="entry name" value="Haemolymph juvenile hormone binding protein"/>
    <property type="match status" value="1"/>
</dbReference>
<proteinExistence type="inferred from homology"/>
<dbReference type="GeneID" id="117640379"/>
<comment type="similarity">
    <text evidence="3">Belongs to the TO family.</text>
</comment>
<feature type="chain" id="PRO_5028290692" evidence="4">
    <location>
        <begin position="18"/>
        <end position="248"/>
    </location>
</feature>
<dbReference type="GO" id="GO:0007623">
    <property type="term" value="P:circadian rhythm"/>
    <property type="evidence" value="ECO:0007669"/>
    <property type="project" value="UniProtKB-ARBA"/>
</dbReference>
<dbReference type="KEGG" id="tpal:117640379"/>
<dbReference type="InterPro" id="IPR010562">
    <property type="entry name" value="Haemolymph_juvenile_hormone-bd"/>
</dbReference>
<dbReference type="PANTHER" id="PTHR11008">
    <property type="entry name" value="PROTEIN TAKEOUT-LIKE PROTEIN"/>
    <property type="match status" value="1"/>
</dbReference>
<keyword evidence="2" id="KW-0090">Biological rhythms</keyword>
<dbReference type="OrthoDB" id="8186595at2759"/>
<dbReference type="FunFam" id="3.15.10.30:FF:000001">
    <property type="entry name" value="Takeout-like protein 1"/>
    <property type="match status" value="1"/>
</dbReference>
<feature type="signal peptide" evidence="4">
    <location>
        <begin position="1"/>
        <end position="17"/>
    </location>
</feature>
<evidence type="ECO:0000256" key="4">
    <source>
        <dbReference type="SAM" id="SignalP"/>
    </source>
</evidence>
<gene>
    <name evidence="6" type="primary">LOC117640379</name>
</gene>
<dbReference type="FunCoup" id="A0A6P8XZY4">
    <property type="interactions" value="27"/>
</dbReference>
<keyword evidence="5" id="KW-1185">Reference proteome</keyword>
<dbReference type="AlphaFoldDB" id="A0A6P8XZY4"/>
<evidence type="ECO:0000256" key="2">
    <source>
        <dbReference type="ARBA" id="ARBA00023108"/>
    </source>
</evidence>
<accession>A0A6P8XZY4</accession>
<dbReference type="InParanoid" id="A0A6P8XZY4"/>
<dbReference type="SMART" id="SM00700">
    <property type="entry name" value="JHBP"/>
    <property type="match status" value="1"/>
</dbReference>
<evidence type="ECO:0000256" key="1">
    <source>
        <dbReference type="ARBA" id="ARBA00022729"/>
    </source>
</evidence>
<keyword evidence="1 4" id="KW-0732">Signal</keyword>
<protein>
    <submittedName>
        <fullName evidence="6">Protein takeout-like</fullName>
    </submittedName>
</protein>
<dbReference type="PANTHER" id="PTHR11008:SF32">
    <property type="entry name" value="CIRCADIAN CLOCK-CONTROLLED PROTEIN DAYWAKE-RELATED"/>
    <property type="match status" value="1"/>
</dbReference>
<evidence type="ECO:0000256" key="3">
    <source>
        <dbReference type="ARBA" id="ARBA00060902"/>
    </source>
</evidence>